<evidence type="ECO:0000313" key="15">
    <source>
        <dbReference type="Proteomes" id="UP000030671"/>
    </source>
</evidence>
<keyword evidence="6" id="KW-0509">mRNA transport</keyword>
<dbReference type="PANTHER" id="PTHR13269">
    <property type="entry name" value="NUCLEOPORIN NDC1"/>
    <property type="match status" value="1"/>
</dbReference>
<feature type="transmembrane region" description="Helical" evidence="13">
    <location>
        <begin position="231"/>
        <end position="254"/>
    </location>
</feature>
<dbReference type="GO" id="GO:0015031">
    <property type="term" value="P:protein transport"/>
    <property type="evidence" value="ECO:0007669"/>
    <property type="project" value="UniProtKB-KW"/>
</dbReference>
<evidence type="ECO:0000256" key="11">
    <source>
        <dbReference type="ARBA" id="ARBA00023136"/>
    </source>
</evidence>
<dbReference type="GO" id="GO:0006999">
    <property type="term" value="P:nuclear pore organization"/>
    <property type="evidence" value="ECO:0007669"/>
    <property type="project" value="TreeGrafter"/>
</dbReference>
<evidence type="ECO:0000256" key="4">
    <source>
        <dbReference type="ARBA" id="ARBA00022448"/>
    </source>
</evidence>
<dbReference type="RefSeq" id="XP_009552923.1">
    <property type="nucleotide sequence ID" value="XM_009554628.1"/>
</dbReference>
<evidence type="ECO:0000256" key="13">
    <source>
        <dbReference type="SAM" id="Phobius"/>
    </source>
</evidence>
<proteinExistence type="inferred from homology"/>
<sequence length="681" mass="75402">MSRLGSSTTTPIRAITSSLSARSSAPVPAASQTYEPLLRAVLRHRLLYGIFLSSAIFEWAQTMLWIGWWRGIGITQLPFLPFLPSTLAFTAFAWALGVVPVVVLRKARLTATRAAASSPSQTFKIATSKTTTFRSLATYVVSAAGITALHIINTYANEPPNSRGDHHLAVFVRSRKHPYYLNGRFLFLLFSQLTLAIAYFARNTMLDRFAVHWKSAHTQYSKPAAPYTYRLALTGFTALIFTGLVLSAYTAAFGLARSLVLPVLLGLPGVSKPLRPFCAHFLRGSWTIFLLFRNLPLIWRTFFVGFTTLSSWEFAESLFDEKIQEPIYVAQVTPDSSATLVSGITSSDVYFKYFAYHELNEFAKDDSPSALTRRTALFGDQKYSPSLWATLLRESLLFLGNDYQVLHTHTPLLAPAPAPPVLKPAPPSTPLLRKQIFKAPTQSPIRSVIDSIAADGALTQAVQNSVQTTAAHMPELFKGIESPATAIKQPLALIENEAAVKAITAPVRSISSLKHLLPMSVPLILSRVGEHWENWWRRERVSKTAEASLLYREVDALIVEVLSRLVCASLTEDRYGVVQRDIPRILEAMLSHLTAIEGYQAELSALAPVPSSDEDELSVKDREARDRVLMEVTRAGDVLAVVGDALKEGIVRIVRTFGERLSAFKFPPRIAHKLQGFVDYS</sequence>
<keyword evidence="4" id="KW-0813">Transport</keyword>
<keyword evidence="8 13" id="KW-1133">Transmembrane helix</keyword>
<dbReference type="AlphaFoldDB" id="W4JPL4"/>
<feature type="transmembrane region" description="Helical" evidence="13">
    <location>
        <begin position="136"/>
        <end position="156"/>
    </location>
</feature>
<dbReference type="GeneID" id="20666291"/>
<comment type="subcellular location">
    <subcellularLocation>
        <location evidence="1">Nucleus membrane</location>
        <topology evidence="1">Multi-pass membrane protein</topology>
    </subcellularLocation>
    <subcellularLocation>
        <location evidence="2">Nucleus</location>
        <location evidence="2">Nuclear pore complex</location>
    </subcellularLocation>
</comment>
<feature type="transmembrane region" description="Helical" evidence="13">
    <location>
        <begin position="46"/>
        <end position="68"/>
    </location>
</feature>
<dbReference type="STRING" id="747525.W4JPL4"/>
<keyword evidence="12" id="KW-0539">Nucleus</keyword>
<reference evidence="14 15" key="1">
    <citation type="journal article" date="2012" name="New Phytol.">
        <title>Insight into trade-off between wood decay and parasitism from the genome of a fungal forest pathogen.</title>
        <authorList>
            <person name="Olson A."/>
            <person name="Aerts A."/>
            <person name="Asiegbu F."/>
            <person name="Belbahri L."/>
            <person name="Bouzid O."/>
            <person name="Broberg A."/>
            <person name="Canback B."/>
            <person name="Coutinho P.M."/>
            <person name="Cullen D."/>
            <person name="Dalman K."/>
            <person name="Deflorio G."/>
            <person name="van Diepen L.T."/>
            <person name="Dunand C."/>
            <person name="Duplessis S."/>
            <person name="Durling M."/>
            <person name="Gonthier P."/>
            <person name="Grimwood J."/>
            <person name="Fossdal C.G."/>
            <person name="Hansson D."/>
            <person name="Henrissat B."/>
            <person name="Hietala A."/>
            <person name="Himmelstrand K."/>
            <person name="Hoffmeister D."/>
            <person name="Hogberg N."/>
            <person name="James T.Y."/>
            <person name="Karlsson M."/>
            <person name="Kohler A."/>
            <person name="Kues U."/>
            <person name="Lee Y.H."/>
            <person name="Lin Y.C."/>
            <person name="Lind M."/>
            <person name="Lindquist E."/>
            <person name="Lombard V."/>
            <person name="Lucas S."/>
            <person name="Lunden K."/>
            <person name="Morin E."/>
            <person name="Murat C."/>
            <person name="Park J."/>
            <person name="Raffaello T."/>
            <person name="Rouze P."/>
            <person name="Salamov A."/>
            <person name="Schmutz J."/>
            <person name="Solheim H."/>
            <person name="Stahlberg J."/>
            <person name="Velez H."/>
            <person name="de Vries R.P."/>
            <person name="Wiebenga A."/>
            <person name="Woodward S."/>
            <person name="Yakovlev I."/>
            <person name="Garbelotto M."/>
            <person name="Martin F."/>
            <person name="Grigoriev I.V."/>
            <person name="Stenlid J."/>
        </authorList>
    </citation>
    <scope>NUCLEOTIDE SEQUENCE [LARGE SCALE GENOMIC DNA]</scope>
    <source>
        <strain evidence="14 15">TC 32-1</strain>
    </source>
</reference>
<evidence type="ECO:0000256" key="9">
    <source>
        <dbReference type="ARBA" id="ARBA00023010"/>
    </source>
</evidence>
<dbReference type="Proteomes" id="UP000030671">
    <property type="component" value="Unassembled WGS sequence"/>
</dbReference>
<keyword evidence="10" id="KW-0906">Nuclear pore complex</keyword>
<dbReference type="GO" id="GO:0070631">
    <property type="term" value="P:spindle pole body localization"/>
    <property type="evidence" value="ECO:0007669"/>
    <property type="project" value="TreeGrafter"/>
</dbReference>
<dbReference type="KEGG" id="hir:HETIRDRAFT_107932"/>
<evidence type="ECO:0000256" key="7">
    <source>
        <dbReference type="ARBA" id="ARBA00022927"/>
    </source>
</evidence>
<feature type="transmembrane region" description="Helical" evidence="13">
    <location>
        <begin position="179"/>
        <end position="201"/>
    </location>
</feature>
<evidence type="ECO:0000256" key="2">
    <source>
        <dbReference type="ARBA" id="ARBA00004567"/>
    </source>
</evidence>
<dbReference type="HOGENOM" id="CLU_026454_0_0_1"/>
<name>W4JPL4_HETIT</name>
<keyword evidence="9" id="KW-0811">Translocation</keyword>
<dbReference type="OrthoDB" id="67850at2759"/>
<evidence type="ECO:0000256" key="5">
    <source>
        <dbReference type="ARBA" id="ARBA00022692"/>
    </source>
</evidence>
<dbReference type="EMBL" id="KI925466">
    <property type="protein sequence ID" value="ETW75517.1"/>
    <property type="molecule type" value="Genomic_DNA"/>
</dbReference>
<keyword evidence="7" id="KW-0653">Protein transport</keyword>
<evidence type="ECO:0000256" key="12">
    <source>
        <dbReference type="ARBA" id="ARBA00023242"/>
    </source>
</evidence>
<evidence type="ECO:0000256" key="8">
    <source>
        <dbReference type="ARBA" id="ARBA00022989"/>
    </source>
</evidence>
<dbReference type="GO" id="GO:0051028">
    <property type="term" value="P:mRNA transport"/>
    <property type="evidence" value="ECO:0007669"/>
    <property type="project" value="UniProtKB-KW"/>
</dbReference>
<gene>
    <name evidence="14" type="ORF">HETIRDRAFT_107932</name>
</gene>
<dbReference type="Pfam" id="PF09531">
    <property type="entry name" value="Ndc1_Nup"/>
    <property type="match status" value="1"/>
</dbReference>
<keyword evidence="15" id="KW-1185">Reference proteome</keyword>
<dbReference type="GO" id="GO:0030674">
    <property type="term" value="F:protein-macromolecule adaptor activity"/>
    <property type="evidence" value="ECO:0007669"/>
    <property type="project" value="TreeGrafter"/>
</dbReference>
<dbReference type="PANTHER" id="PTHR13269:SF6">
    <property type="entry name" value="NUCLEOPORIN NDC1"/>
    <property type="match status" value="1"/>
</dbReference>
<accession>W4JPL4</accession>
<keyword evidence="11 13" id="KW-0472">Membrane</keyword>
<dbReference type="GO" id="GO:0005816">
    <property type="term" value="C:spindle pole body"/>
    <property type="evidence" value="ECO:0007669"/>
    <property type="project" value="TreeGrafter"/>
</dbReference>
<dbReference type="eggNOG" id="ENOG502S8WN">
    <property type="taxonomic scope" value="Eukaryota"/>
</dbReference>
<evidence type="ECO:0000256" key="3">
    <source>
        <dbReference type="ARBA" id="ARBA00005760"/>
    </source>
</evidence>
<evidence type="ECO:0000256" key="10">
    <source>
        <dbReference type="ARBA" id="ARBA00023132"/>
    </source>
</evidence>
<dbReference type="InParanoid" id="W4JPL4"/>
<organism evidence="14 15">
    <name type="scientific">Heterobasidion irregulare (strain TC 32-1)</name>
    <dbReference type="NCBI Taxonomy" id="747525"/>
    <lineage>
        <taxon>Eukaryota</taxon>
        <taxon>Fungi</taxon>
        <taxon>Dikarya</taxon>
        <taxon>Basidiomycota</taxon>
        <taxon>Agaricomycotina</taxon>
        <taxon>Agaricomycetes</taxon>
        <taxon>Russulales</taxon>
        <taxon>Bondarzewiaceae</taxon>
        <taxon>Heterobasidion</taxon>
        <taxon>Heterobasidion annosum species complex</taxon>
    </lineage>
</organism>
<evidence type="ECO:0000313" key="14">
    <source>
        <dbReference type="EMBL" id="ETW75517.1"/>
    </source>
</evidence>
<evidence type="ECO:0008006" key="16">
    <source>
        <dbReference type="Google" id="ProtNLM"/>
    </source>
</evidence>
<dbReference type="GO" id="GO:0070762">
    <property type="term" value="C:nuclear pore transmembrane ring"/>
    <property type="evidence" value="ECO:0007669"/>
    <property type="project" value="TreeGrafter"/>
</dbReference>
<evidence type="ECO:0000256" key="1">
    <source>
        <dbReference type="ARBA" id="ARBA00004232"/>
    </source>
</evidence>
<protein>
    <recommendedName>
        <fullName evidence="16">Nucleoporin protein Ndc1-Nup</fullName>
    </recommendedName>
</protein>
<keyword evidence="5 13" id="KW-0812">Transmembrane</keyword>
<dbReference type="InterPro" id="IPR019049">
    <property type="entry name" value="Nucleoporin_prot_Ndc1/Nup"/>
</dbReference>
<feature type="transmembrane region" description="Helical" evidence="13">
    <location>
        <begin position="80"/>
        <end position="104"/>
    </location>
</feature>
<evidence type="ECO:0000256" key="6">
    <source>
        <dbReference type="ARBA" id="ARBA00022816"/>
    </source>
</evidence>
<comment type="similarity">
    <text evidence="3">Belongs to the NDC1 family.</text>
</comment>
<dbReference type="GO" id="GO:0031965">
    <property type="term" value="C:nuclear membrane"/>
    <property type="evidence" value="ECO:0007669"/>
    <property type="project" value="UniProtKB-SubCell"/>
</dbReference>